<dbReference type="PROSITE" id="PS51257">
    <property type="entry name" value="PROKAR_LIPOPROTEIN"/>
    <property type="match status" value="1"/>
</dbReference>
<dbReference type="OrthoDB" id="68230at2"/>
<feature type="chain" id="PRO_5014463169" evidence="1">
    <location>
        <begin position="19"/>
        <end position="299"/>
    </location>
</feature>
<accession>A0A2I9D1N4</accession>
<dbReference type="Gene3D" id="3.40.50.1820">
    <property type="entry name" value="alpha/beta hydrolase"/>
    <property type="match status" value="1"/>
</dbReference>
<evidence type="ECO:0000313" key="2">
    <source>
        <dbReference type="EMBL" id="GBF03950.1"/>
    </source>
</evidence>
<dbReference type="AlphaFoldDB" id="A0A2I9D1N4"/>
<organism evidence="2 3">
    <name type="scientific">Deinococcus aerius</name>
    <dbReference type="NCBI Taxonomy" id="200253"/>
    <lineage>
        <taxon>Bacteria</taxon>
        <taxon>Thermotogati</taxon>
        <taxon>Deinococcota</taxon>
        <taxon>Deinococci</taxon>
        <taxon>Deinococcales</taxon>
        <taxon>Deinococcaceae</taxon>
        <taxon>Deinococcus</taxon>
    </lineage>
</organism>
<dbReference type="RefSeq" id="WP_103127550.1">
    <property type="nucleotide sequence ID" value="NZ_BFAG01000001.1"/>
</dbReference>
<dbReference type="EMBL" id="BFAG01000001">
    <property type="protein sequence ID" value="GBF03950.1"/>
    <property type="molecule type" value="Genomic_DNA"/>
</dbReference>
<comment type="caution">
    <text evidence="2">The sequence shown here is derived from an EMBL/GenBank/DDBJ whole genome shotgun (WGS) entry which is preliminary data.</text>
</comment>
<proteinExistence type="predicted"/>
<reference evidence="3" key="1">
    <citation type="submission" date="2018-01" db="EMBL/GenBank/DDBJ databases">
        <title>Draft Genome Sequence of the Radioresistant Bacterium Deinococcus aerius TR0125, Isolated from the Higher Atmosphere above Japan.</title>
        <authorList>
            <person name="Satoh K."/>
            <person name="Arai H."/>
            <person name="Sanzen T."/>
            <person name="Kawaguchi Y."/>
            <person name="Hayashi H."/>
            <person name="Yokobori S."/>
            <person name="Yamagishi A."/>
            <person name="Oono Y."/>
            <person name="Narumi I."/>
        </authorList>
    </citation>
    <scope>NUCLEOTIDE SEQUENCE [LARGE SCALE GENOMIC DNA]</scope>
    <source>
        <strain evidence="3">TR0125</strain>
    </source>
</reference>
<keyword evidence="1" id="KW-0732">Signal</keyword>
<gene>
    <name evidence="2" type="ORF">DAERI_010122</name>
</gene>
<dbReference type="Proteomes" id="UP000236569">
    <property type="component" value="Unassembled WGS sequence"/>
</dbReference>
<evidence type="ECO:0000313" key="3">
    <source>
        <dbReference type="Proteomes" id="UP000236569"/>
    </source>
</evidence>
<feature type="signal peptide" evidence="1">
    <location>
        <begin position="1"/>
        <end position="18"/>
    </location>
</feature>
<dbReference type="SUPFAM" id="SSF53474">
    <property type="entry name" value="alpha/beta-Hydrolases"/>
    <property type="match status" value="1"/>
</dbReference>
<protein>
    <submittedName>
        <fullName evidence="2">Uncharacterized protein</fullName>
    </submittedName>
</protein>
<sequence length="299" mass="32173">MRASLPSALLAATLLLGACAPIAVKPARTPALNFSGPAPDVVIFAVSGRCGTGCLAPRDNWDYLTARGTVDAVADAIAAAGYRVEVAGYASSAQESYVSHLTRTVQHGYPALTAAYARLGTAWGGRRPRVVLLGHSQGVAWLHHLARAYPEQPVALQIDLDGICAGWYTDHGAAIRALRPDPVRPSPTEACNLFRVGSRSLRGKDIVWPNVVRNLEVQSKRLPARAGESGGLTFNYLFEVTPNVRLDGSLAGIERYVSPREDHSAVSYPNSDALRWVVSRLTPTVQEWRREDAARAGED</sequence>
<dbReference type="InterPro" id="IPR029058">
    <property type="entry name" value="AB_hydrolase_fold"/>
</dbReference>
<name>A0A2I9D1N4_9DEIO</name>
<keyword evidence="3" id="KW-1185">Reference proteome</keyword>
<evidence type="ECO:0000256" key="1">
    <source>
        <dbReference type="SAM" id="SignalP"/>
    </source>
</evidence>